<feature type="compositionally biased region" description="Polar residues" evidence="8">
    <location>
        <begin position="280"/>
        <end position="290"/>
    </location>
</feature>
<feature type="compositionally biased region" description="Pro residues" evidence="8">
    <location>
        <begin position="500"/>
        <end position="516"/>
    </location>
</feature>
<feature type="compositionally biased region" description="Basic and acidic residues" evidence="8">
    <location>
        <begin position="528"/>
        <end position="537"/>
    </location>
</feature>
<dbReference type="Ensembl" id="ENSENLT00000017658.1">
    <property type="protein sequence ID" value="ENSENLP00000017038.1"/>
    <property type="gene ID" value="ENSENLG00000005748.1"/>
</dbReference>
<dbReference type="GO" id="GO:0016281">
    <property type="term" value="C:eukaryotic translation initiation factor 4F complex"/>
    <property type="evidence" value="ECO:0007669"/>
    <property type="project" value="TreeGrafter"/>
</dbReference>
<dbReference type="FunFam" id="1.25.40.180:FF:000002">
    <property type="entry name" value="Eukaryotic translation initiation factor 4 gamma, 3, putative"/>
    <property type="match status" value="1"/>
</dbReference>
<evidence type="ECO:0000256" key="1">
    <source>
        <dbReference type="ARBA" id="ARBA00005775"/>
    </source>
</evidence>
<dbReference type="GO" id="GO:0006417">
    <property type="term" value="P:regulation of translation"/>
    <property type="evidence" value="ECO:0007669"/>
    <property type="project" value="UniProtKB-KW"/>
</dbReference>
<keyword evidence="4" id="KW-0810">Translation regulation</keyword>
<dbReference type="Pfam" id="PF02854">
    <property type="entry name" value="MIF4G"/>
    <property type="match status" value="1"/>
</dbReference>
<dbReference type="Pfam" id="PF02847">
    <property type="entry name" value="MA3"/>
    <property type="match status" value="1"/>
</dbReference>
<dbReference type="SMART" id="SM00543">
    <property type="entry name" value="MIF4G"/>
    <property type="match status" value="1"/>
</dbReference>
<feature type="compositionally biased region" description="Pro residues" evidence="8">
    <location>
        <begin position="40"/>
        <end position="53"/>
    </location>
</feature>
<dbReference type="InterPro" id="IPR003307">
    <property type="entry name" value="W2_domain"/>
</dbReference>
<evidence type="ECO:0000313" key="11">
    <source>
        <dbReference type="Ensembl" id="ENSENLP00000017038.1"/>
    </source>
</evidence>
<evidence type="ECO:0000256" key="5">
    <source>
        <dbReference type="ARBA" id="ARBA00022884"/>
    </source>
</evidence>
<dbReference type="Gene3D" id="1.25.40.180">
    <property type="match status" value="3"/>
</dbReference>
<dbReference type="InterPro" id="IPR003890">
    <property type="entry name" value="MIF4G-like_typ-3"/>
</dbReference>
<feature type="compositionally biased region" description="Low complexity" evidence="8">
    <location>
        <begin position="21"/>
        <end position="39"/>
    </location>
</feature>
<dbReference type="PROSITE" id="PS51363">
    <property type="entry name" value="W2"/>
    <property type="match status" value="1"/>
</dbReference>
<evidence type="ECO:0000256" key="4">
    <source>
        <dbReference type="ARBA" id="ARBA00022845"/>
    </source>
</evidence>
<dbReference type="SMART" id="SM00515">
    <property type="entry name" value="eIF5C"/>
    <property type="match status" value="1"/>
</dbReference>
<gene>
    <name evidence="11" type="primary">eif4g1</name>
</gene>
<dbReference type="Pfam" id="PF21140">
    <property type="entry name" value="eIF4G1-like_eIF4E-bd"/>
    <property type="match status" value="1"/>
</dbReference>
<feature type="compositionally biased region" description="Low complexity" evidence="8">
    <location>
        <begin position="311"/>
        <end position="321"/>
    </location>
</feature>
<keyword evidence="2" id="KW-0396">Initiation factor</keyword>
<reference evidence="11" key="2">
    <citation type="submission" date="2025-08" db="UniProtKB">
        <authorList>
            <consortium name="Ensembl"/>
        </authorList>
    </citation>
    <scope>IDENTIFICATION</scope>
</reference>
<keyword evidence="12" id="KW-1185">Reference proteome</keyword>
<evidence type="ECO:0000256" key="6">
    <source>
        <dbReference type="ARBA" id="ARBA00022917"/>
    </source>
</evidence>
<feature type="compositionally biased region" description="Pro residues" evidence="8">
    <location>
        <begin position="322"/>
        <end position="350"/>
    </location>
</feature>
<feature type="region of interest" description="Disordered" evidence="8">
    <location>
        <begin position="669"/>
        <end position="699"/>
    </location>
</feature>
<dbReference type="PROSITE" id="PS51366">
    <property type="entry name" value="MI"/>
    <property type="match status" value="1"/>
</dbReference>
<feature type="region of interest" description="Disordered" evidence="8">
    <location>
        <begin position="1041"/>
        <end position="1200"/>
    </location>
</feature>
<feature type="compositionally biased region" description="Basic and acidic residues" evidence="8">
    <location>
        <begin position="546"/>
        <end position="566"/>
    </location>
</feature>
<accession>A0A665UBI8</accession>
<keyword evidence="3" id="KW-0597">Phosphoprotein</keyword>
<dbReference type="PANTHER" id="PTHR23253:SF10">
    <property type="entry name" value="EUKARYOTIC TRANSLATION INITIATION FACTOR 4 GAMMA 1"/>
    <property type="match status" value="1"/>
</dbReference>
<dbReference type="Pfam" id="PF02020">
    <property type="entry name" value="W2"/>
    <property type="match status" value="1"/>
</dbReference>
<proteinExistence type="inferred from homology"/>
<keyword evidence="6" id="KW-0648">Protein biosynthesis</keyword>
<feature type="domain" description="MI" evidence="10">
    <location>
        <begin position="1200"/>
        <end position="1324"/>
    </location>
</feature>
<feature type="compositionally biased region" description="Basic and acidic residues" evidence="8">
    <location>
        <begin position="1133"/>
        <end position="1181"/>
    </location>
</feature>
<feature type="region of interest" description="Disordered" evidence="8">
    <location>
        <begin position="1"/>
        <end position="116"/>
    </location>
</feature>
<feature type="compositionally biased region" description="Pro residues" evidence="8">
    <location>
        <begin position="8"/>
        <end position="20"/>
    </location>
</feature>
<name>A0A665UBI8_ECHNA</name>
<dbReference type="GO" id="GO:0003729">
    <property type="term" value="F:mRNA binding"/>
    <property type="evidence" value="ECO:0007669"/>
    <property type="project" value="TreeGrafter"/>
</dbReference>
<dbReference type="GO" id="GO:0003743">
    <property type="term" value="F:translation initiation factor activity"/>
    <property type="evidence" value="ECO:0007669"/>
    <property type="project" value="UniProtKB-KW"/>
</dbReference>
<dbReference type="CDD" id="cd11559">
    <property type="entry name" value="W2_eIF4G1_like"/>
    <property type="match status" value="1"/>
</dbReference>
<feature type="region of interest" description="Disordered" evidence="8">
    <location>
        <begin position="168"/>
        <end position="566"/>
    </location>
</feature>
<feature type="compositionally biased region" description="Gly residues" evidence="8">
    <location>
        <begin position="1041"/>
        <end position="1055"/>
    </location>
</feature>
<dbReference type="InterPro" id="IPR003891">
    <property type="entry name" value="Initiation_fac_eIF4g_MI"/>
</dbReference>
<keyword evidence="5" id="KW-0694">RNA-binding</keyword>
<evidence type="ECO:0000259" key="10">
    <source>
        <dbReference type="PROSITE" id="PS51366"/>
    </source>
</evidence>
<comment type="similarity">
    <text evidence="1">Belongs to the eukaryotic initiation factor 4G family.</text>
</comment>
<sequence>MNKAPQPITGPPSTPHPAPSPGLSQSSFPPGQPPSVVFATPPPPQMNPTPQPRQPYYTNRASLPPGSGPRGVPPSNAPRPVTPTHVYQPSPGSQMMMIPGQQLPFPSSPQGPAYFIPGQYRSTTYVATPQQYPVPAGTPGFYPGTSPAEYGTYAGAYYPAQPQFTQSVQAAPVIMNPAPQQQQPPPQPPQRIHTKRERKQIIIRDPNQGGRDITEEIMSGGRSGSTPTPPQVSYTLICGLSNNSNVSDLTFEPSDDRGKPTPPPLSKTPELSKGEPTPTEAASSDTNTKSPSPPPLSAPEDTSLNTTSAFAPSVPVVDVMDAPPPPREPTPTPQSAPEVPAYPAPLPDPVPTAAAQDKTDKKAAVEEEEEKEVETKGEEADAPLTPPSTTNGVAAVESEQLSVMLPPSNQEDPLESPIAQPEELRLPNGLPLPAPQDPELPAISTAERDDSPIAEPDVSQEPVTQTSSTAAQAVPTPVVEDAAEPVDQPAPAMVEQVVTPPEPEPVPAPEPQPPAASSPVPEEADLTWEDKEDKLDAENIQPDPPKPTETDKKYQYKEEQWKPINPEEKKKYDREFLLGFQFISASMNKPEGLPAISDVVLDKANKTPLRQLDPSRLPGMNCGPDFTPSFANLGRPGMGGGGRGPQMQRKEPRKIITSMSLNDDVQLNKAEKAWKPSVKKPTRSRPAEEPEENASEQAKTQELFKRVRSILNKLTPQKFQQLMKQVTELTIDTEERLKGVIDLTFEKAISEPDFSVAYANMCRCLMGLKVQTTDKPGATVNFRKLLLNRCQKEFEKDKDDDEIFEKKQKEEYSKATEEEKQRLVEELEEAKDKARRRSLGNIKFIGELFKLKMLTEVIMHDCIVKLLKNHDEESLECLCRLLSTIGKDLDFEKAKPRMDQYFNQMEKIIKERKTTSRIRFMLQDVLDLRRNNWVPRRGDQGPKTIDQIHKEAELEEHREQMKVQQALISKKEMGGGPGGRMGGGGPGGRSGPHTPGRGAPPQDEGWNTVPISKNRPIDTSRLSKITKTPVLDFNNQLLAPGGKGTWGSWGKGSSGGTSAKPSGGRPTTSTLNRFSALQQPSSSPLDSDRRVPQRNSSSRERGDRFDRSERGGDRFDRRDDRDRNRLQVTKRSFSREKEERSREREQRGSADPVRRVASMTDDRDRGSRERARSKENVKRETTATPPPPQTPTKPALTEEELEKKSTAIIEEYLHINDMKEALQCVEEMNSTQLLFVFVRNGLESTLERSTITREHMGVLLHQLVKTGTLPTQQYYKGSVLHEILEVAEDMAIDIPHIWLYLAELITPMLHEGCIPMEELFREISKPLIPLGQAGVLLVHILTLLCKGMSHKKAGTMWREAGLQWADFLPEDVDVNKFVTEKNVEFTLVDESEKSNKKELSSAELSKQLDRLMQDKADNRRIFDWIEANLDEQQTSSNVFVRALMTSICQSAIIYENPYKVDGEHVKQRAVVLQKYLKDEQKELQALYALQALMVQMEQPANLLRMFFDTLYDEDVIKEEAFYKWESSKDPAEQQGKGVALKSVTAFFTWLREDEDESDNS</sequence>
<evidence type="ECO:0000256" key="2">
    <source>
        <dbReference type="ARBA" id="ARBA00022540"/>
    </source>
</evidence>
<evidence type="ECO:0000256" key="3">
    <source>
        <dbReference type="ARBA" id="ARBA00022553"/>
    </source>
</evidence>
<reference evidence="11" key="1">
    <citation type="submission" date="2021-04" db="EMBL/GenBank/DDBJ databases">
        <authorList>
            <consortium name="Wellcome Sanger Institute Data Sharing"/>
        </authorList>
    </citation>
    <scope>NUCLEOTIDE SEQUENCE [LARGE SCALE GENOMIC DNA]</scope>
</reference>
<dbReference type="PANTHER" id="PTHR23253">
    <property type="entry name" value="EUKARYOTIC TRANSLATION INITIATION FACTOR 4 GAMMA"/>
    <property type="match status" value="1"/>
</dbReference>
<feature type="compositionally biased region" description="Polar residues" evidence="8">
    <location>
        <begin position="461"/>
        <end position="471"/>
    </location>
</feature>
<evidence type="ECO:0000256" key="7">
    <source>
        <dbReference type="SAM" id="Coils"/>
    </source>
</evidence>
<feature type="coiled-coil region" evidence="7">
    <location>
        <begin position="806"/>
        <end position="837"/>
    </location>
</feature>
<evidence type="ECO:0000256" key="8">
    <source>
        <dbReference type="SAM" id="MobiDB-lite"/>
    </source>
</evidence>
<feature type="region of interest" description="Disordered" evidence="8">
    <location>
        <begin position="969"/>
        <end position="1020"/>
    </location>
</feature>
<keyword evidence="7" id="KW-0175">Coiled coil</keyword>
<dbReference type="InterPro" id="IPR016024">
    <property type="entry name" value="ARM-type_fold"/>
</dbReference>
<dbReference type="SUPFAM" id="SSF48371">
    <property type="entry name" value="ARM repeat"/>
    <property type="match status" value="3"/>
</dbReference>
<feature type="compositionally biased region" description="Basic and acidic residues" evidence="8">
    <location>
        <begin position="1086"/>
        <end position="1125"/>
    </location>
</feature>
<dbReference type="FunFam" id="1.25.40.180:FF:000003">
    <property type="entry name" value="Putative eukaryotic translation initiation factor 4 gamma 1"/>
    <property type="match status" value="1"/>
</dbReference>
<feature type="compositionally biased region" description="Gly residues" evidence="8">
    <location>
        <begin position="974"/>
        <end position="990"/>
    </location>
</feature>
<evidence type="ECO:0000259" key="9">
    <source>
        <dbReference type="PROSITE" id="PS51363"/>
    </source>
</evidence>
<protein>
    <submittedName>
        <fullName evidence="11">Eukaryotic translation initiation factor 4 gamma 1</fullName>
    </submittedName>
</protein>
<feature type="compositionally biased region" description="Polar residues" evidence="8">
    <location>
        <begin position="300"/>
        <end position="310"/>
    </location>
</feature>
<dbReference type="InterPro" id="IPR049485">
    <property type="entry name" value="eIF4G1-like_eIF4E-bd"/>
</dbReference>
<dbReference type="Proteomes" id="UP000472264">
    <property type="component" value="Chromosome 13"/>
</dbReference>
<reference evidence="11" key="3">
    <citation type="submission" date="2025-09" db="UniProtKB">
        <authorList>
            <consortium name="Ensembl"/>
        </authorList>
    </citation>
    <scope>IDENTIFICATION</scope>
</reference>
<evidence type="ECO:0000313" key="12">
    <source>
        <dbReference type="Proteomes" id="UP000472264"/>
    </source>
</evidence>
<dbReference type="SMART" id="SM00544">
    <property type="entry name" value="MA3"/>
    <property type="match status" value="1"/>
</dbReference>
<organism evidence="11 12">
    <name type="scientific">Echeneis naucrates</name>
    <name type="common">Live sharksucker</name>
    <dbReference type="NCBI Taxonomy" id="173247"/>
    <lineage>
        <taxon>Eukaryota</taxon>
        <taxon>Metazoa</taxon>
        <taxon>Chordata</taxon>
        <taxon>Craniata</taxon>
        <taxon>Vertebrata</taxon>
        <taxon>Euteleostomi</taxon>
        <taxon>Actinopterygii</taxon>
        <taxon>Neopterygii</taxon>
        <taxon>Teleostei</taxon>
        <taxon>Neoteleostei</taxon>
        <taxon>Acanthomorphata</taxon>
        <taxon>Carangaria</taxon>
        <taxon>Carangiformes</taxon>
        <taxon>Echeneidae</taxon>
        <taxon>Echeneis</taxon>
    </lineage>
</organism>
<feature type="domain" description="W2" evidence="9">
    <location>
        <begin position="1389"/>
        <end position="1560"/>
    </location>
</feature>
<feature type="compositionally biased region" description="Polar residues" evidence="8">
    <location>
        <begin position="1065"/>
        <end position="1085"/>
    </location>
</feature>
<dbReference type="FunFam" id="1.25.40.180:FF:000001">
    <property type="entry name" value="Eukaryotic translation initiation factor 4 gamma, 3, putative"/>
    <property type="match status" value="1"/>
</dbReference>
<feature type="compositionally biased region" description="Pro residues" evidence="8">
    <location>
        <begin position="71"/>
        <end position="81"/>
    </location>
</feature>